<sequence>MGDSQLIDIREASNQVGDTDIVMETIVAPEKPRSWKDCLIWTGLRASDTKGDFNPSQPYPNVVMAWIRLPGLPRHMYNRRILWQIGHIQDIFPRLASEQPKARGGALPWMLVEEKNRWWSKKGRDLGDAVGGKVQSNVMPVRYDWLKPSRTKDELKENCNVTPDVKDGSQSSQRLATENLVEVVVIPTIGVLDSAKYSIVCFKEKVTLTNKQDM</sequence>
<evidence type="ECO:0000313" key="1">
    <source>
        <dbReference type="EMBL" id="MBA0554442.1"/>
    </source>
</evidence>
<organism evidence="1 2">
    <name type="scientific">Gossypium lobatum</name>
    <dbReference type="NCBI Taxonomy" id="34289"/>
    <lineage>
        <taxon>Eukaryota</taxon>
        <taxon>Viridiplantae</taxon>
        <taxon>Streptophyta</taxon>
        <taxon>Embryophyta</taxon>
        <taxon>Tracheophyta</taxon>
        <taxon>Spermatophyta</taxon>
        <taxon>Magnoliopsida</taxon>
        <taxon>eudicotyledons</taxon>
        <taxon>Gunneridae</taxon>
        <taxon>Pentapetalae</taxon>
        <taxon>rosids</taxon>
        <taxon>malvids</taxon>
        <taxon>Malvales</taxon>
        <taxon>Malvaceae</taxon>
        <taxon>Malvoideae</taxon>
        <taxon>Gossypium</taxon>
    </lineage>
</organism>
<evidence type="ECO:0000313" key="2">
    <source>
        <dbReference type="Proteomes" id="UP000593572"/>
    </source>
</evidence>
<protein>
    <recommendedName>
        <fullName evidence="3">DUF4283 domain-containing protein</fullName>
    </recommendedName>
</protein>
<dbReference type="EMBL" id="JABEZX010000004">
    <property type="protein sequence ID" value="MBA0554442.1"/>
    <property type="molecule type" value="Genomic_DNA"/>
</dbReference>
<keyword evidence="2" id="KW-1185">Reference proteome</keyword>
<name>A0A7J8LQ59_9ROSI</name>
<dbReference type="AlphaFoldDB" id="A0A7J8LQ59"/>
<comment type="caution">
    <text evidence="1">The sequence shown here is derived from an EMBL/GenBank/DDBJ whole genome shotgun (WGS) entry which is preliminary data.</text>
</comment>
<proteinExistence type="predicted"/>
<dbReference type="Proteomes" id="UP000593572">
    <property type="component" value="Unassembled WGS sequence"/>
</dbReference>
<reference evidence="1 2" key="1">
    <citation type="journal article" date="2019" name="Genome Biol. Evol.">
        <title>Insights into the evolution of the New World diploid cottons (Gossypium, subgenus Houzingenia) based on genome sequencing.</title>
        <authorList>
            <person name="Grover C.E."/>
            <person name="Arick M.A. 2nd"/>
            <person name="Thrash A."/>
            <person name="Conover J.L."/>
            <person name="Sanders W.S."/>
            <person name="Peterson D.G."/>
            <person name="Frelichowski J.E."/>
            <person name="Scheffler J.A."/>
            <person name="Scheffler B.E."/>
            <person name="Wendel J.F."/>
        </authorList>
    </citation>
    <scope>NUCLEOTIDE SEQUENCE [LARGE SCALE GENOMIC DNA]</scope>
    <source>
        <strain evidence="1">157</strain>
        <tissue evidence="1">Leaf</tissue>
    </source>
</reference>
<gene>
    <name evidence="1" type="ORF">Golob_013541</name>
</gene>
<accession>A0A7J8LQ59</accession>
<evidence type="ECO:0008006" key="3">
    <source>
        <dbReference type="Google" id="ProtNLM"/>
    </source>
</evidence>